<dbReference type="InterPro" id="IPR013785">
    <property type="entry name" value="Aldolase_TIM"/>
</dbReference>
<evidence type="ECO:0000313" key="4">
    <source>
        <dbReference type="EMBL" id="GHD32701.1"/>
    </source>
</evidence>
<organism evidence="4 5">
    <name type="scientific">Psychrobacter glaciei</name>
    <dbReference type="NCBI Taxonomy" id="619771"/>
    <lineage>
        <taxon>Bacteria</taxon>
        <taxon>Pseudomonadati</taxon>
        <taxon>Pseudomonadota</taxon>
        <taxon>Gammaproteobacteria</taxon>
        <taxon>Moraxellales</taxon>
        <taxon>Moraxellaceae</taxon>
        <taxon>Psychrobacter</taxon>
    </lineage>
</organism>
<dbReference type="CDD" id="cd00564">
    <property type="entry name" value="TMP_TenI"/>
    <property type="match status" value="1"/>
</dbReference>
<dbReference type="Pfam" id="PF02581">
    <property type="entry name" value="TMP-TENI"/>
    <property type="match status" value="1"/>
</dbReference>
<keyword evidence="5" id="KW-1185">Reference proteome</keyword>
<name>A0ABQ3GQW8_9GAMM</name>
<evidence type="ECO:0000256" key="2">
    <source>
        <dbReference type="ARBA" id="ARBA00022977"/>
    </source>
</evidence>
<accession>A0ABQ3GQW8</accession>
<feature type="domain" description="Thiamine phosphate synthase/TenI" evidence="3">
    <location>
        <begin position="13"/>
        <end position="196"/>
    </location>
</feature>
<keyword evidence="2" id="KW-0784">Thiamine biosynthesis</keyword>
<dbReference type="RefSeq" id="WP_189584261.1">
    <property type="nucleotide sequence ID" value="NZ_BMZR01000003.1"/>
</dbReference>
<dbReference type="Proteomes" id="UP000610203">
    <property type="component" value="Unassembled WGS sequence"/>
</dbReference>
<evidence type="ECO:0000256" key="1">
    <source>
        <dbReference type="ARBA" id="ARBA00004948"/>
    </source>
</evidence>
<protein>
    <submittedName>
        <fullName evidence="4">Thiamine-phosphate synthase</fullName>
    </submittedName>
</protein>
<gene>
    <name evidence="4" type="primary">thiE</name>
    <name evidence="4" type="ORF">GCM10016272_15720</name>
</gene>
<dbReference type="Gene3D" id="3.20.20.70">
    <property type="entry name" value="Aldolase class I"/>
    <property type="match status" value="1"/>
</dbReference>
<comment type="pathway">
    <text evidence="1">Cofactor biosynthesis; thiamine diphosphate biosynthesis.</text>
</comment>
<dbReference type="PANTHER" id="PTHR20857:SF23">
    <property type="entry name" value="THIAMINE BIOSYNTHETIC BIFUNCTIONAL ENZYME"/>
    <property type="match status" value="1"/>
</dbReference>
<dbReference type="PANTHER" id="PTHR20857">
    <property type="entry name" value="THIAMINE-PHOSPHATE PYROPHOSPHORYLASE"/>
    <property type="match status" value="1"/>
</dbReference>
<sequence length="223" mass="24166">MTHALTTTLAPKLYLLTNDDEFALLYRKLETAFATGCIALLQIRRKQTLTLSNGASKLYDEALQIVRLAKTYNVPVVINDDIQLAAKLGVGVHLGQEDGDIRKAKQCLLSNQIIGRTCHGDVALVKEAQDDGASYAAMGAVFASTTKPNADVISRRELFDGCQQGIELCVIGGLTAENVIELAGLPIAYVAVVGDIMDLPEHQIAERCEQWQQALGTWQTPAL</sequence>
<reference evidence="5" key="1">
    <citation type="journal article" date="2019" name="Int. J. Syst. Evol. Microbiol.">
        <title>The Global Catalogue of Microorganisms (GCM) 10K type strain sequencing project: providing services to taxonomists for standard genome sequencing and annotation.</title>
        <authorList>
            <consortium name="The Broad Institute Genomics Platform"/>
            <consortium name="The Broad Institute Genome Sequencing Center for Infectious Disease"/>
            <person name="Wu L."/>
            <person name="Ma J."/>
        </authorList>
    </citation>
    <scope>NUCLEOTIDE SEQUENCE [LARGE SCALE GENOMIC DNA]</scope>
    <source>
        <strain evidence="5">KCTC 42280</strain>
    </source>
</reference>
<dbReference type="InterPro" id="IPR022998">
    <property type="entry name" value="ThiamineP_synth_TenI"/>
</dbReference>
<comment type="caution">
    <text evidence="4">The sequence shown here is derived from an EMBL/GenBank/DDBJ whole genome shotgun (WGS) entry which is preliminary data.</text>
</comment>
<evidence type="ECO:0000313" key="5">
    <source>
        <dbReference type="Proteomes" id="UP000610203"/>
    </source>
</evidence>
<evidence type="ECO:0000259" key="3">
    <source>
        <dbReference type="Pfam" id="PF02581"/>
    </source>
</evidence>
<dbReference type="InterPro" id="IPR036206">
    <property type="entry name" value="ThiamineP_synth_sf"/>
</dbReference>
<proteinExistence type="predicted"/>
<dbReference type="SUPFAM" id="SSF51391">
    <property type="entry name" value="Thiamin phosphate synthase"/>
    <property type="match status" value="1"/>
</dbReference>
<dbReference type="EMBL" id="BMZR01000003">
    <property type="protein sequence ID" value="GHD32701.1"/>
    <property type="molecule type" value="Genomic_DNA"/>
</dbReference>